<dbReference type="InterPro" id="IPR016064">
    <property type="entry name" value="NAD/diacylglycerol_kinase_sf"/>
</dbReference>
<reference evidence="3 4" key="1">
    <citation type="submission" date="2020-11" db="EMBL/GenBank/DDBJ databases">
        <title>A novel isolate from a Black sea contaminated sediment with potential to produce alkanes: Plantactinospora alkalitolerans sp. nov.</title>
        <authorList>
            <person name="Carro L."/>
            <person name="Veyisoglu A."/>
            <person name="Guven K."/>
            <person name="Schumann P."/>
            <person name="Klenk H.-P."/>
            <person name="Sahin N."/>
        </authorList>
    </citation>
    <scope>NUCLEOTIDE SEQUENCE [LARGE SCALE GENOMIC DNA]</scope>
    <source>
        <strain evidence="3 4">S1510</strain>
    </source>
</reference>
<dbReference type="GO" id="GO:0016301">
    <property type="term" value="F:kinase activity"/>
    <property type="evidence" value="ECO:0007669"/>
    <property type="project" value="UniProtKB-KW"/>
</dbReference>
<evidence type="ECO:0000313" key="3">
    <source>
        <dbReference type="EMBL" id="MBF9129620.1"/>
    </source>
</evidence>
<evidence type="ECO:0000256" key="1">
    <source>
        <dbReference type="SAM" id="MobiDB-lite"/>
    </source>
</evidence>
<dbReference type="EMBL" id="JADPUN010000127">
    <property type="protein sequence ID" value="MBF9129620.1"/>
    <property type="molecule type" value="Genomic_DNA"/>
</dbReference>
<accession>A0ABS0GTT8</accession>
<sequence>MSTLLTDRAATGSTSGSDPAPGPVPVGRAPVPVGRIAVVAHRKKVLGGGLDELRSRLRGAGVEDLLWYEVPKSRKAPKKVRKALKKGAELVFVWGGDGMVQRCADALAGSDATLAILPAGTANLLATNLNIPADLPEALQIGLTGPRRAIDLGRLNGEHFAVMAGAGFDGEMIRDADRRLKDRLGRLAYVWTGLRHVRSETARLRITVDGTEWFDGEASCVLFGNVGTVTGGIPAFDDARPDDGCLEVGVATASGVLEWARTLGQMAVGRSDESPFVRITRGRKINVRFAEPMTYELDGGARDRVKRLKARVVPAGLTVCVPESRPDEPAVP</sequence>
<keyword evidence="3" id="KW-0418">Kinase</keyword>
<dbReference type="PANTHER" id="PTHR30492:SF0">
    <property type="entry name" value="METHYLGLYOXAL SYNTHASE"/>
    <property type="match status" value="1"/>
</dbReference>
<feature type="compositionally biased region" description="Polar residues" evidence="1">
    <location>
        <begin position="1"/>
        <end position="17"/>
    </location>
</feature>
<dbReference type="SUPFAM" id="SSF111331">
    <property type="entry name" value="NAD kinase/diacylglycerol kinase-like"/>
    <property type="match status" value="1"/>
</dbReference>
<evidence type="ECO:0000259" key="2">
    <source>
        <dbReference type="PROSITE" id="PS50146"/>
    </source>
</evidence>
<keyword evidence="4" id="KW-1185">Reference proteome</keyword>
<keyword evidence="3" id="KW-0808">Transferase</keyword>
<dbReference type="Gene3D" id="2.60.200.40">
    <property type="match status" value="1"/>
</dbReference>
<dbReference type="InterPro" id="IPR001206">
    <property type="entry name" value="Diacylglycerol_kinase_cat_dom"/>
</dbReference>
<dbReference type="RefSeq" id="WP_196201248.1">
    <property type="nucleotide sequence ID" value="NZ_JADPUN010000127.1"/>
</dbReference>
<dbReference type="PANTHER" id="PTHR30492">
    <property type="entry name" value="METHYLGLYOXAL SYNTHASE"/>
    <property type="match status" value="1"/>
</dbReference>
<feature type="domain" description="DAGKc" evidence="2">
    <location>
        <begin position="31"/>
        <end position="159"/>
    </location>
</feature>
<dbReference type="InterPro" id="IPR045540">
    <property type="entry name" value="YegS/DAGK_C"/>
</dbReference>
<comment type="caution">
    <text evidence="3">The sequence shown here is derived from an EMBL/GenBank/DDBJ whole genome shotgun (WGS) entry which is preliminary data.</text>
</comment>
<gene>
    <name evidence="3" type="ORF">I0C86_11690</name>
</gene>
<feature type="region of interest" description="Disordered" evidence="1">
    <location>
        <begin position="1"/>
        <end position="27"/>
    </location>
</feature>
<dbReference type="Gene3D" id="3.40.50.10330">
    <property type="entry name" value="Probable inorganic polyphosphate/atp-NAD kinase, domain 1"/>
    <property type="match status" value="1"/>
</dbReference>
<protein>
    <submittedName>
        <fullName evidence="3">Diacylglycerol kinase family lipid kinase</fullName>
    </submittedName>
</protein>
<dbReference type="InterPro" id="IPR017438">
    <property type="entry name" value="ATP-NAD_kinase_N"/>
</dbReference>
<dbReference type="Proteomes" id="UP000638560">
    <property type="component" value="Unassembled WGS sequence"/>
</dbReference>
<dbReference type="Pfam" id="PF00781">
    <property type="entry name" value="DAGK_cat"/>
    <property type="match status" value="1"/>
</dbReference>
<dbReference type="Pfam" id="PF19279">
    <property type="entry name" value="YegS_C"/>
    <property type="match status" value="1"/>
</dbReference>
<organism evidence="3 4">
    <name type="scientific">Plantactinospora alkalitolerans</name>
    <dbReference type="NCBI Taxonomy" id="2789879"/>
    <lineage>
        <taxon>Bacteria</taxon>
        <taxon>Bacillati</taxon>
        <taxon>Actinomycetota</taxon>
        <taxon>Actinomycetes</taxon>
        <taxon>Micromonosporales</taxon>
        <taxon>Micromonosporaceae</taxon>
        <taxon>Plantactinospora</taxon>
    </lineage>
</organism>
<evidence type="ECO:0000313" key="4">
    <source>
        <dbReference type="Proteomes" id="UP000638560"/>
    </source>
</evidence>
<dbReference type="InterPro" id="IPR004363">
    <property type="entry name" value="Methylgl_synth"/>
</dbReference>
<name>A0ABS0GTT8_9ACTN</name>
<dbReference type="PROSITE" id="PS50146">
    <property type="entry name" value="DAGK"/>
    <property type="match status" value="1"/>
</dbReference>
<proteinExistence type="predicted"/>